<dbReference type="SUPFAM" id="SSF100950">
    <property type="entry name" value="NagB/RpiA/CoA transferase-like"/>
    <property type="match status" value="1"/>
</dbReference>
<dbReference type="Pfam" id="PF01182">
    <property type="entry name" value="Glucosamine_iso"/>
    <property type="match status" value="1"/>
</dbReference>
<comment type="pathway">
    <text evidence="3 7">Carbohydrate degradation; pentose phosphate pathway; D-ribulose 5-phosphate from D-glucose 6-phosphate (oxidative stage): step 2/3.</text>
</comment>
<evidence type="ECO:0000256" key="2">
    <source>
        <dbReference type="ARBA" id="ARBA00002681"/>
    </source>
</evidence>
<dbReference type="GO" id="GO:0006098">
    <property type="term" value="P:pentose-phosphate shunt"/>
    <property type="evidence" value="ECO:0007669"/>
    <property type="project" value="UniProtKB-UniPathway"/>
</dbReference>
<evidence type="ECO:0000256" key="1">
    <source>
        <dbReference type="ARBA" id="ARBA00000832"/>
    </source>
</evidence>
<organism evidence="9 10">
    <name type="scientific">Nostocoides japonicum T1-X7</name>
    <dbReference type="NCBI Taxonomy" id="1194083"/>
    <lineage>
        <taxon>Bacteria</taxon>
        <taxon>Bacillati</taxon>
        <taxon>Actinomycetota</taxon>
        <taxon>Actinomycetes</taxon>
        <taxon>Micrococcales</taxon>
        <taxon>Intrasporangiaceae</taxon>
        <taxon>Nostocoides</taxon>
    </lineage>
</organism>
<evidence type="ECO:0000313" key="9">
    <source>
        <dbReference type="EMBL" id="CCH76525.1"/>
    </source>
</evidence>
<proteinExistence type="inferred from homology"/>
<dbReference type="GO" id="GO:0005975">
    <property type="term" value="P:carbohydrate metabolic process"/>
    <property type="evidence" value="ECO:0007669"/>
    <property type="project" value="UniProtKB-UniRule"/>
</dbReference>
<dbReference type="InterPro" id="IPR006148">
    <property type="entry name" value="Glc/Gal-6P_isomerase"/>
</dbReference>
<dbReference type="GO" id="GO:0017057">
    <property type="term" value="F:6-phosphogluconolactonase activity"/>
    <property type="evidence" value="ECO:0007669"/>
    <property type="project" value="UniProtKB-UniRule"/>
</dbReference>
<dbReference type="AlphaFoldDB" id="A0A077LX68"/>
<dbReference type="NCBIfam" id="TIGR01198">
    <property type="entry name" value="pgl"/>
    <property type="match status" value="1"/>
</dbReference>
<dbReference type="PANTHER" id="PTHR11054">
    <property type="entry name" value="6-PHOSPHOGLUCONOLACTONASE"/>
    <property type="match status" value="1"/>
</dbReference>
<name>A0A077LX68_9MICO</name>
<comment type="catalytic activity">
    <reaction evidence="1 7">
        <text>6-phospho-D-glucono-1,5-lactone + H2O = 6-phospho-D-gluconate + H(+)</text>
        <dbReference type="Rhea" id="RHEA:12556"/>
        <dbReference type="ChEBI" id="CHEBI:15377"/>
        <dbReference type="ChEBI" id="CHEBI:15378"/>
        <dbReference type="ChEBI" id="CHEBI:57955"/>
        <dbReference type="ChEBI" id="CHEBI:58759"/>
        <dbReference type="EC" id="3.1.1.31"/>
    </reaction>
</comment>
<dbReference type="CDD" id="cd01400">
    <property type="entry name" value="6PGL"/>
    <property type="match status" value="1"/>
</dbReference>
<dbReference type="InterPro" id="IPR039104">
    <property type="entry name" value="6PGL"/>
</dbReference>
<comment type="caution">
    <text evidence="9">The sequence shown here is derived from an EMBL/GenBank/DDBJ whole genome shotgun (WGS) entry which is preliminary data.</text>
</comment>
<gene>
    <name evidence="7 9" type="primary">pgl</name>
    <name evidence="9" type="ORF">BN12_130064</name>
</gene>
<feature type="domain" description="Glucosamine/galactosamine-6-phosphate isomerase" evidence="8">
    <location>
        <begin position="11"/>
        <end position="233"/>
    </location>
</feature>
<comment type="function">
    <text evidence="2 7">Hydrolysis of 6-phosphogluconolactone to 6-phosphogluconate.</text>
</comment>
<evidence type="ECO:0000259" key="8">
    <source>
        <dbReference type="Pfam" id="PF01182"/>
    </source>
</evidence>
<evidence type="ECO:0000313" key="10">
    <source>
        <dbReference type="Proteomes" id="UP000035721"/>
    </source>
</evidence>
<evidence type="ECO:0000256" key="3">
    <source>
        <dbReference type="ARBA" id="ARBA00004961"/>
    </source>
</evidence>
<dbReference type="OrthoDB" id="9810967at2"/>
<sequence length="250" mass="26074">MTAAPRIVVHPDKQSLADASAARLVTAIIDAQSVRPEVHLCLTGGSMGSAILASVLTTPGSSAVDWSTVHVWWGDERYLPAGDGERNETQNAEALLDHVPIPAQNVHAVAGPDRSASAEASAEAYAADVRASGAGDFDVMLLGVGPDAHIASLFPHHPAQRTTDAIAIAVHDSPKPPPDRVSLTFEALEHSRRVWFLVAGADKADAVAKALDPSADRWDVPASAVKGEAETLWLLDTDAASRLPGAQDAG</sequence>
<accession>A0A077LX68</accession>
<evidence type="ECO:0000256" key="5">
    <source>
        <dbReference type="ARBA" id="ARBA00013198"/>
    </source>
</evidence>
<dbReference type="InterPro" id="IPR037171">
    <property type="entry name" value="NagB/RpiA_transferase-like"/>
</dbReference>
<dbReference type="STRING" id="1194083.BN12_130064"/>
<protein>
    <recommendedName>
        <fullName evidence="6 7">6-phosphogluconolactonase</fullName>
        <shortName evidence="7">6PGL</shortName>
        <ecNumber evidence="5 7">3.1.1.31</ecNumber>
    </recommendedName>
</protein>
<dbReference type="InterPro" id="IPR005900">
    <property type="entry name" value="6-phosphogluconolactonase_DevB"/>
</dbReference>
<dbReference type="EC" id="3.1.1.31" evidence="5 7"/>
<keyword evidence="10" id="KW-1185">Reference proteome</keyword>
<dbReference type="UniPathway" id="UPA00115">
    <property type="reaction ID" value="UER00409"/>
</dbReference>
<keyword evidence="7 9" id="KW-0378">Hydrolase</keyword>
<evidence type="ECO:0000256" key="7">
    <source>
        <dbReference type="RuleBase" id="RU365095"/>
    </source>
</evidence>
<dbReference type="EMBL" id="CAJB01000035">
    <property type="protein sequence ID" value="CCH76525.1"/>
    <property type="molecule type" value="Genomic_DNA"/>
</dbReference>
<dbReference type="PANTHER" id="PTHR11054:SF0">
    <property type="entry name" value="6-PHOSPHOGLUCONOLACTONASE"/>
    <property type="match status" value="1"/>
</dbReference>
<dbReference type="Gene3D" id="3.40.50.1360">
    <property type="match status" value="1"/>
</dbReference>
<comment type="similarity">
    <text evidence="4 7">Belongs to the glucosamine/galactosamine-6-phosphate isomerase family. 6-phosphogluconolactonase subfamily.</text>
</comment>
<dbReference type="RefSeq" id="WP_048549992.1">
    <property type="nucleotide sequence ID" value="NZ_HF570958.1"/>
</dbReference>
<evidence type="ECO:0000256" key="4">
    <source>
        <dbReference type="ARBA" id="ARBA00010662"/>
    </source>
</evidence>
<reference evidence="9 10" key="1">
    <citation type="journal article" date="2013" name="ISME J.">
        <title>A metabolic model for members of the genus Tetrasphaera involved in enhanced biological phosphorus removal.</title>
        <authorList>
            <person name="Kristiansen R."/>
            <person name="Nguyen H.T.T."/>
            <person name="Saunders A.M."/>
            <person name="Nielsen J.L."/>
            <person name="Wimmer R."/>
            <person name="Le V.Q."/>
            <person name="McIlroy S.J."/>
            <person name="Petrovski S."/>
            <person name="Seviour R.J."/>
            <person name="Calteau A."/>
            <person name="Nielsen K.L."/>
            <person name="Nielsen P.H."/>
        </authorList>
    </citation>
    <scope>NUCLEOTIDE SEQUENCE [LARGE SCALE GENOMIC DNA]</scope>
    <source>
        <strain evidence="9 10">T1-X7</strain>
    </source>
</reference>
<dbReference type="Proteomes" id="UP000035721">
    <property type="component" value="Unassembled WGS sequence"/>
</dbReference>
<evidence type="ECO:0000256" key="6">
    <source>
        <dbReference type="ARBA" id="ARBA00020337"/>
    </source>
</evidence>